<dbReference type="SUPFAM" id="SSF53474">
    <property type="entry name" value="alpha/beta-Hydrolases"/>
    <property type="match status" value="1"/>
</dbReference>
<dbReference type="InterPro" id="IPR029058">
    <property type="entry name" value="AB_hydrolase_fold"/>
</dbReference>
<dbReference type="Gene3D" id="3.40.50.1820">
    <property type="entry name" value="alpha/beta hydrolase"/>
    <property type="match status" value="1"/>
</dbReference>
<proteinExistence type="predicted"/>
<name>A0A812LMA2_9DINO</name>
<evidence type="ECO:0000313" key="1">
    <source>
        <dbReference type="EMBL" id="CAE7248963.1"/>
    </source>
</evidence>
<protein>
    <submittedName>
        <fullName evidence="1">ANXA6 protein</fullName>
    </submittedName>
</protein>
<dbReference type="AlphaFoldDB" id="A0A812LMA2"/>
<organism evidence="1 2">
    <name type="scientific">Symbiodinium natans</name>
    <dbReference type="NCBI Taxonomy" id="878477"/>
    <lineage>
        <taxon>Eukaryota</taxon>
        <taxon>Sar</taxon>
        <taxon>Alveolata</taxon>
        <taxon>Dinophyceae</taxon>
        <taxon>Suessiales</taxon>
        <taxon>Symbiodiniaceae</taxon>
        <taxon>Symbiodinium</taxon>
    </lineage>
</organism>
<dbReference type="EMBL" id="CAJNDS010001127">
    <property type="protein sequence ID" value="CAE7248963.1"/>
    <property type="molecule type" value="Genomic_DNA"/>
</dbReference>
<sequence>MSRGLEVRSRRFLGGTLCSATDSRTLVQNPAGLWSRIQCRNTCRASLQATTAPSKKTCSANPTMIMLGGGARTLIVECPFRRMHIGQVLSLCPPEECLLSGFPCELLCLAIQMQGTILCGQSLGGTVALTIAVRLTTCGLCVHGVVCLDSRCDRFYDLFSAWPRLPPTLPHSLTSVHFRLAASRAEDYVDSLVPRGQLSGRFPNTADAAKGWHCRATWRSQRLLADAGHYGMAQSHAWDINRCIQAEIARSRDPKNSRE</sequence>
<evidence type="ECO:0000313" key="2">
    <source>
        <dbReference type="Proteomes" id="UP000604046"/>
    </source>
</evidence>
<accession>A0A812LMA2</accession>
<dbReference type="Proteomes" id="UP000604046">
    <property type="component" value="Unassembled WGS sequence"/>
</dbReference>
<gene>
    <name evidence="1" type="primary">ANXA6</name>
    <name evidence="1" type="ORF">SNAT2548_LOCUS12100</name>
</gene>
<reference evidence="1" key="1">
    <citation type="submission" date="2021-02" db="EMBL/GenBank/DDBJ databases">
        <authorList>
            <person name="Dougan E. K."/>
            <person name="Rhodes N."/>
            <person name="Thang M."/>
            <person name="Chan C."/>
        </authorList>
    </citation>
    <scope>NUCLEOTIDE SEQUENCE</scope>
</reference>
<comment type="caution">
    <text evidence="1">The sequence shown here is derived from an EMBL/GenBank/DDBJ whole genome shotgun (WGS) entry which is preliminary data.</text>
</comment>
<keyword evidence="2" id="KW-1185">Reference proteome</keyword>